<comment type="subunit">
    <text evidence="11">The system is composed of three essential subunits: KdpA, KdpB and KdpC.</text>
</comment>
<dbReference type="NCBIfam" id="TIGR00681">
    <property type="entry name" value="kdpC"/>
    <property type="match status" value="1"/>
</dbReference>
<evidence type="ECO:0000256" key="6">
    <source>
        <dbReference type="ARBA" id="ARBA00022840"/>
    </source>
</evidence>
<dbReference type="PANTHER" id="PTHR30042:SF2">
    <property type="entry name" value="POTASSIUM-TRANSPORTING ATPASE KDPC SUBUNIT"/>
    <property type="match status" value="1"/>
</dbReference>
<evidence type="ECO:0000256" key="2">
    <source>
        <dbReference type="ARBA" id="ARBA00022475"/>
    </source>
</evidence>
<dbReference type="Pfam" id="PF02669">
    <property type="entry name" value="KdpC"/>
    <property type="match status" value="1"/>
</dbReference>
<evidence type="ECO:0000313" key="12">
    <source>
        <dbReference type="EMBL" id="KRG71993.1"/>
    </source>
</evidence>
<evidence type="ECO:0000256" key="4">
    <source>
        <dbReference type="ARBA" id="ARBA00022692"/>
    </source>
</evidence>
<keyword evidence="10 11" id="KW-0472">Membrane</keyword>
<evidence type="ECO:0000256" key="5">
    <source>
        <dbReference type="ARBA" id="ARBA00022741"/>
    </source>
</evidence>
<proteinExistence type="inferred from homology"/>
<comment type="caution">
    <text evidence="12">The sequence shown here is derived from an EMBL/GenBank/DDBJ whole genome shotgun (WGS) entry which is preliminary data.</text>
</comment>
<dbReference type="GO" id="GO:0005886">
    <property type="term" value="C:plasma membrane"/>
    <property type="evidence" value="ECO:0007669"/>
    <property type="project" value="UniProtKB-SubCell"/>
</dbReference>
<evidence type="ECO:0000313" key="13">
    <source>
        <dbReference type="Proteomes" id="UP000052052"/>
    </source>
</evidence>
<comment type="subcellular location">
    <subcellularLocation>
        <location evidence="11">Cell membrane</location>
        <topology evidence="11">Single-pass membrane protein</topology>
    </subcellularLocation>
</comment>
<keyword evidence="5 11" id="KW-0547">Nucleotide-binding</keyword>
<keyword evidence="13" id="KW-1185">Reference proteome</keyword>
<keyword evidence="1 11" id="KW-0813">Transport</keyword>
<sequence>MSVETSLANPAVTTARIDGGLLRASLGLALIGLLLFGLGYSLLAMGLGRLLFPHVADGSLIRQDGRVVGSALVAQPFAADRYFQPRPSAAAYDPMALSASNQARSNPALIERIEAARSAAAEREGIAADQVPGDLFTQSGSGIDPDITPAAARIQIARVAAARGLSREAVAALLERHIEPAQWGLFGAPRVNVLELNLALDALDRHAAAQ</sequence>
<evidence type="ECO:0000256" key="8">
    <source>
        <dbReference type="ARBA" id="ARBA00022989"/>
    </source>
</evidence>
<keyword evidence="9 11" id="KW-0406">Ion transport</keyword>
<feature type="transmembrane region" description="Helical" evidence="11">
    <location>
        <begin position="20"/>
        <end position="43"/>
    </location>
</feature>
<dbReference type="GO" id="GO:0016787">
    <property type="term" value="F:hydrolase activity"/>
    <property type="evidence" value="ECO:0007669"/>
    <property type="project" value="UniProtKB-KW"/>
</dbReference>
<dbReference type="AlphaFoldDB" id="A0A0R0CPZ4"/>
<keyword evidence="4 11" id="KW-0812">Transmembrane</keyword>
<dbReference type="OrthoDB" id="9788285at2"/>
<keyword evidence="7 11" id="KW-0630">Potassium</keyword>
<dbReference type="PIRSF" id="PIRSF001296">
    <property type="entry name" value="K_ATPase_KdpC"/>
    <property type="match status" value="1"/>
</dbReference>
<evidence type="ECO:0000256" key="1">
    <source>
        <dbReference type="ARBA" id="ARBA00022448"/>
    </source>
</evidence>
<dbReference type="EMBL" id="LDJL01000001">
    <property type="protein sequence ID" value="KRG71993.1"/>
    <property type="molecule type" value="Genomic_DNA"/>
</dbReference>
<dbReference type="HAMAP" id="MF_00276">
    <property type="entry name" value="KdpC"/>
    <property type="match status" value="1"/>
</dbReference>
<comment type="function">
    <text evidence="11">Part of the high-affinity ATP-driven potassium transport (or Kdp) system, which catalyzes the hydrolysis of ATP coupled with the electrogenic transport of potassium into the cytoplasm. This subunit acts as a catalytic chaperone that increases the ATP-binding affinity of the ATP-hydrolyzing subunit KdpB by the formation of a transient KdpB/KdpC/ATP ternary complex.</text>
</comment>
<dbReference type="GO" id="GO:0005524">
    <property type="term" value="F:ATP binding"/>
    <property type="evidence" value="ECO:0007669"/>
    <property type="project" value="UniProtKB-UniRule"/>
</dbReference>
<dbReference type="InterPro" id="IPR003820">
    <property type="entry name" value="KdpC"/>
</dbReference>
<keyword evidence="6 11" id="KW-0067">ATP-binding</keyword>
<organism evidence="12 13">
    <name type="scientific">Pseudoxanthomonas dokdonensis</name>
    <dbReference type="NCBI Taxonomy" id="344882"/>
    <lineage>
        <taxon>Bacteria</taxon>
        <taxon>Pseudomonadati</taxon>
        <taxon>Pseudomonadota</taxon>
        <taxon>Gammaproteobacteria</taxon>
        <taxon>Lysobacterales</taxon>
        <taxon>Lysobacteraceae</taxon>
        <taxon>Pseudoxanthomonas</taxon>
    </lineage>
</organism>
<evidence type="ECO:0000256" key="7">
    <source>
        <dbReference type="ARBA" id="ARBA00022958"/>
    </source>
</evidence>
<dbReference type="STRING" id="344882.ABB29_00565"/>
<evidence type="ECO:0000256" key="10">
    <source>
        <dbReference type="ARBA" id="ARBA00023136"/>
    </source>
</evidence>
<accession>A0A0R0CPZ4</accession>
<dbReference type="RefSeq" id="WP_057656659.1">
    <property type="nucleotide sequence ID" value="NZ_LDJL01000001.1"/>
</dbReference>
<reference evidence="12 13" key="1">
    <citation type="submission" date="2015-05" db="EMBL/GenBank/DDBJ databases">
        <title>Genome sequencing and analysis of members of genus Stenotrophomonas.</title>
        <authorList>
            <person name="Patil P.P."/>
            <person name="Midha S."/>
            <person name="Patil P.B."/>
        </authorList>
    </citation>
    <scope>NUCLEOTIDE SEQUENCE [LARGE SCALE GENOMIC DNA]</scope>
    <source>
        <strain evidence="12 13">DSM 21858</strain>
    </source>
</reference>
<keyword evidence="3 11" id="KW-0633">Potassium transport</keyword>
<evidence type="ECO:0000256" key="9">
    <source>
        <dbReference type="ARBA" id="ARBA00023065"/>
    </source>
</evidence>
<gene>
    <name evidence="11" type="primary">kdpC</name>
    <name evidence="12" type="ORF">ABB29_00565</name>
</gene>
<keyword evidence="2 11" id="KW-1003">Cell membrane</keyword>
<protein>
    <recommendedName>
        <fullName evidence="11">Potassium-transporting ATPase KdpC subunit</fullName>
    </recommendedName>
    <alternativeName>
        <fullName evidence="11">ATP phosphohydrolase [potassium-transporting] C chain</fullName>
    </alternativeName>
    <alternativeName>
        <fullName evidence="11">Potassium-binding and translocating subunit C</fullName>
    </alternativeName>
    <alternativeName>
        <fullName evidence="11">Potassium-translocating ATPase C chain</fullName>
    </alternativeName>
</protein>
<dbReference type="Proteomes" id="UP000052052">
    <property type="component" value="Unassembled WGS sequence"/>
</dbReference>
<dbReference type="PANTHER" id="PTHR30042">
    <property type="entry name" value="POTASSIUM-TRANSPORTING ATPASE C CHAIN"/>
    <property type="match status" value="1"/>
</dbReference>
<comment type="similarity">
    <text evidence="11">Belongs to the KdpC family.</text>
</comment>
<keyword evidence="8 11" id="KW-1133">Transmembrane helix</keyword>
<name>A0A0R0CPZ4_9GAMM</name>
<dbReference type="GO" id="GO:0008556">
    <property type="term" value="F:P-type potassium transmembrane transporter activity"/>
    <property type="evidence" value="ECO:0007669"/>
    <property type="project" value="InterPro"/>
</dbReference>
<evidence type="ECO:0000256" key="3">
    <source>
        <dbReference type="ARBA" id="ARBA00022538"/>
    </source>
</evidence>
<dbReference type="PATRIC" id="fig|344882.3.peg.117"/>
<dbReference type="NCBIfam" id="NF001454">
    <property type="entry name" value="PRK00315.1"/>
    <property type="match status" value="1"/>
</dbReference>
<evidence type="ECO:0000256" key="11">
    <source>
        <dbReference type="HAMAP-Rule" id="MF_00276"/>
    </source>
</evidence>
<keyword evidence="12" id="KW-0378">Hydrolase</keyword>